<dbReference type="SMART" id="SM00631">
    <property type="entry name" value="Zn_pept"/>
    <property type="match status" value="1"/>
</dbReference>
<dbReference type="PANTHER" id="PTHR11705:SF143">
    <property type="entry name" value="SLL0236 PROTEIN"/>
    <property type="match status" value="1"/>
</dbReference>
<dbReference type="GO" id="GO:0006508">
    <property type="term" value="P:proteolysis"/>
    <property type="evidence" value="ECO:0007669"/>
    <property type="project" value="UniProtKB-KW"/>
</dbReference>
<evidence type="ECO:0000256" key="5">
    <source>
        <dbReference type="ARBA" id="ARBA00022833"/>
    </source>
</evidence>
<dbReference type="Proteomes" id="UP000182589">
    <property type="component" value="Unassembled WGS sequence"/>
</dbReference>
<reference evidence="10" key="1">
    <citation type="submission" date="2016-10" db="EMBL/GenBank/DDBJ databases">
        <authorList>
            <person name="Varghese N."/>
        </authorList>
    </citation>
    <scope>NUCLEOTIDE SEQUENCE [LARGE SCALE GENOMIC DNA]</scope>
    <source>
        <strain evidence="10">DSM 12489</strain>
    </source>
</reference>
<comment type="similarity">
    <text evidence="2 7">Belongs to the peptidase M14 family.</text>
</comment>
<dbReference type="PRINTS" id="PR00765">
    <property type="entry name" value="CRBOXYPTASEA"/>
</dbReference>
<protein>
    <submittedName>
        <fullName evidence="9">Zinc carboxypeptidase</fullName>
    </submittedName>
</protein>
<dbReference type="Gene3D" id="3.40.630.10">
    <property type="entry name" value="Zn peptidases"/>
    <property type="match status" value="1"/>
</dbReference>
<sequence>MQARYWTHDEMWAELRHLEAANSQLMRVEVIGQSRQGRDIAAVTLTDADFGNPEDKAAVLVDANIHAGEVSGNAVAMYWIQWCIEQYGQDPEATELLRSHTVYVIPRIAVDGAELYLTTQARFRSSPHLYPHSQTPDGFVEDDVDGDGRVLMMRVPAEDGGYAIDEVDPRIMRPRRPGEFGGKYYHVFPEGRIDRVAKTGSLPALPTAKAARRHGMDFNRNFPIRWAGETGQRGAGPYPLSEPELRALADFVHRHPNISAYAALHTSGGVILRQPSTGDDAVLSEVDRALFTQVAKIGEQVSGYFSGSNYEKFATGHEKVLMPGAADDWMYDHLGVLSFTIEIWDLDGRAGARGYGQYGMRALLALSPEEILEDERKVYAYVTREFGAEGYFDWKSFDHPDFGPVEIGGLDPKFIIQNPPLRLLPEECQKVSAFLTKLGLSTAKLTITSVSCDRVADGVYRIVGEAANAGFLPTSSTDKGKQLLLEGIRAELSGSYEMIAGASPQSVGHLDGYGVRSRYAPPAQQRGYAEWLIRAAAGTELTVSFAGPRAGRVSQVIRIEG</sequence>
<organism evidence="9 10">
    <name type="scientific">Alicyclobacillus hesperidum</name>
    <dbReference type="NCBI Taxonomy" id="89784"/>
    <lineage>
        <taxon>Bacteria</taxon>
        <taxon>Bacillati</taxon>
        <taxon>Bacillota</taxon>
        <taxon>Bacilli</taxon>
        <taxon>Bacillales</taxon>
        <taxon>Alicyclobacillaceae</taxon>
        <taxon>Alicyclobacillus</taxon>
    </lineage>
</organism>
<dbReference type="EMBL" id="FNOJ01000022">
    <property type="protein sequence ID" value="SDW93502.1"/>
    <property type="molecule type" value="Genomic_DNA"/>
</dbReference>
<evidence type="ECO:0000256" key="1">
    <source>
        <dbReference type="ARBA" id="ARBA00001947"/>
    </source>
</evidence>
<keyword evidence="3" id="KW-0645">Protease</keyword>
<evidence type="ECO:0000256" key="4">
    <source>
        <dbReference type="ARBA" id="ARBA00022801"/>
    </source>
</evidence>
<keyword evidence="9" id="KW-0121">Carboxypeptidase</keyword>
<evidence type="ECO:0000313" key="9">
    <source>
        <dbReference type="EMBL" id="SDW93502.1"/>
    </source>
</evidence>
<dbReference type="RefSeq" id="WP_074693697.1">
    <property type="nucleotide sequence ID" value="NZ_FNOJ01000022.1"/>
</dbReference>
<name>A0A1H2XKW0_9BACL</name>
<dbReference type="GO" id="GO:0004181">
    <property type="term" value="F:metallocarboxypeptidase activity"/>
    <property type="evidence" value="ECO:0007669"/>
    <property type="project" value="InterPro"/>
</dbReference>
<dbReference type="Pfam" id="PF00246">
    <property type="entry name" value="Peptidase_M14"/>
    <property type="match status" value="2"/>
</dbReference>
<dbReference type="PANTHER" id="PTHR11705">
    <property type="entry name" value="PROTEASE FAMILY M14 CARBOXYPEPTIDASE A,B"/>
    <property type="match status" value="1"/>
</dbReference>
<dbReference type="AlphaFoldDB" id="A0A1H2XKW0"/>
<evidence type="ECO:0000256" key="7">
    <source>
        <dbReference type="PROSITE-ProRule" id="PRU01379"/>
    </source>
</evidence>
<evidence type="ECO:0000313" key="10">
    <source>
        <dbReference type="Proteomes" id="UP000182589"/>
    </source>
</evidence>
<dbReference type="InterPro" id="IPR000834">
    <property type="entry name" value="Peptidase_M14"/>
</dbReference>
<dbReference type="SUPFAM" id="SSF53187">
    <property type="entry name" value="Zn-dependent exopeptidases"/>
    <property type="match status" value="1"/>
</dbReference>
<evidence type="ECO:0000256" key="2">
    <source>
        <dbReference type="ARBA" id="ARBA00005988"/>
    </source>
</evidence>
<dbReference type="CDD" id="cd06905">
    <property type="entry name" value="M14-like"/>
    <property type="match status" value="1"/>
</dbReference>
<dbReference type="GO" id="GO:0005615">
    <property type="term" value="C:extracellular space"/>
    <property type="evidence" value="ECO:0007669"/>
    <property type="project" value="TreeGrafter"/>
</dbReference>
<feature type="domain" description="Peptidase M14" evidence="8">
    <location>
        <begin position="4"/>
        <end position="382"/>
    </location>
</feature>
<dbReference type="STRING" id="89784.SAMN04489725_12216"/>
<keyword evidence="4" id="KW-0378">Hydrolase</keyword>
<evidence type="ECO:0000256" key="6">
    <source>
        <dbReference type="ARBA" id="ARBA00023049"/>
    </source>
</evidence>
<proteinExistence type="inferred from homology"/>
<evidence type="ECO:0000259" key="8">
    <source>
        <dbReference type="PROSITE" id="PS52035"/>
    </source>
</evidence>
<dbReference type="GO" id="GO:0008270">
    <property type="term" value="F:zinc ion binding"/>
    <property type="evidence" value="ECO:0007669"/>
    <property type="project" value="InterPro"/>
</dbReference>
<comment type="cofactor">
    <cofactor evidence="1">
        <name>Zn(2+)</name>
        <dbReference type="ChEBI" id="CHEBI:29105"/>
    </cofactor>
</comment>
<keyword evidence="6" id="KW-0482">Metalloprotease</keyword>
<dbReference type="PROSITE" id="PS52035">
    <property type="entry name" value="PEPTIDASE_M14"/>
    <property type="match status" value="1"/>
</dbReference>
<feature type="active site" description="Proton donor/acceptor" evidence="7">
    <location>
        <position position="342"/>
    </location>
</feature>
<gene>
    <name evidence="9" type="ORF">SAMN04489725_12216</name>
</gene>
<keyword evidence="10" id="KW-1185">Reference proteome</keyword>
<accession>A0A1H2XKW0</accession>
<evidence type="ECO:0000256" key="3">
    <source>
        <dbReference type="ARBA" id="ARBA00022670"/>
    </source>
</evidence>
<keyword evidence="5" id="KW-0862">Zinc</keyword>